<feature type="transmembrane region" description="Helical" evidence="1">
    <location>
        <begin position="99"/>
        <end position="117"/>
    </location>
</feature>
<feature type="transmembrane region" description="Helical" evidence="1">
    <location>
        <begin position="129"/>
        <end position="148"/>
    </location>
</feature>
<proteinExistence type="predicted"/>
<accession>A0A252BVB7</accession>
<evidence type="ECO:0000313" key="2">
    <source>
        <dbReference type="EMBL" id="OUJ12863.1"/>
    </source>
</evidence>
<evidence type="ECO:0000256" key="1">
    <source>
        <dbReference type="SAM" id="Phobius"/>
    </source>
</evidence>
<keyword evidence="3" id="KW-1185">Reference proteome</keyword>
<dbReference type="AlphaFoldDB" id="A0A252BVB7"/>
<keyword evidence="1" id="KW-0812">Transmembrane</keyword>
<keyword evidence="1" id="KW-1133">Transmembrane helix</keyword>
<gene>
    <name evidence="2" type="ORF">HK26_13380</name>
</gene>
<sequence length="170" mass="19429">MSISWGDFQAIIQLSAGLNVAILSFVDISIPAIKERRRVFTKARQELDIYRTNPHKITTEDKEAHAGMVGEIDRQLFDLWRNTSEFETVEDSMIKTTGVFGFIGAILSISLLWYSGLHYDDPIRIIGEILTLLSFFSLAAAFFINFLTASKATQYTKRCNDLRQKMRQKL</sequence>
<evidence type="ECO:0000313" key="3">
    <source>
        <dbReference type="Proteomes" id="UP000194931"/>
    </source>
</evidence>
<name>A0A252BVB7_9PROT</name>
<feature type="transmembrane region" description="Helical" evidence="1">
    <location>
        <begin position="12"/>
        <end position="33"/>
    </location>
</feature>
<dbReference type="RefSeq" id="WP_086639001.1">
    <property type="nucleotide sequence ID" value="NZ_JOPJ01000009.1"/>
</dbReference>
<dbReference type="OrthoDB" id="8387120at2"/>
<protein>
    <submittedName>
        <fullName evidence="2">Uncharacterized protein</fullName>
    </submittedName>
</protein>
<dbReference type="EMBL" id="JOPJ01000009">
    <property type="protein sequence ID" value="OUJ12863.1"/>
    <property type="molecule type" value="Genomic_DNA"/>
</dbReference>
<dbReference type="Proteomes" id="UP000194931">
    <property type="component" value="Unassembled WGS sequence"/>
</dbReference>
<comment type="caution">
    <text evidence="2">The sequence shown here is derived from an EMBL/GenBank/DDBJ whole genome shotgun (WGS) entry which is preliminary data.</text>
</comment>
<organism evidence="2 3">
    <name type="scientific">Acetobacter okinawensis</name>
    <dbReference type="NCBI Taxonomy" id="1076594"/>
    <lineage>
        <taxon>Bacteria</taxon>
        <taxon>Pseudomonadati</taxon>
        <taxon>Pseudomonadota</taxon>
        <taxon>Alphaproteobacteria</taxon>
        <taxon>Acetobacterales</taxon>
        <taxon>Acetobacteraceae</taxon>
        <taxon>Acetobacter</taxon>
    </lineage>
</organism>
<reference evidence="3" key="1">
    <citation type="submission" date="2014-06" db="EMBL/GenBank/DDBJ databases">
        <authorList>
            <person name="Winans N.J."/>
            <person name="Newell P.D."/>
            <person name="Douglas A.E."/>
        </authorList>
    </citation>
    <scope>NUCLEOTIDE SEQUENCE [LARGE SCALE GENOMIC DNA]</scope>
</reference>
<keyword evidence="1" id="KW-0472">Membrane</keyword>